<dbReference type="SUPFAM" id="SSF103473">
    <property type="entry name" value="MFS general substrate transporter"/>
    <property type="match status" value="1"/>
</dbReference>
<dbReference type="InterPro" id="IPR011701">
    <property type="entry name" value="MFS"/>
</dbReference>
<evidence type="ECO:0000313" key="8">
    <source>
        <dbReference type="EMBL" id="MCM2568648.1"/>
    </source>
</evidence>
<accession>A0ABT0WXH9</accession>
<protein>
    <submittedName>
        <fullName evidence="8">MFS transporter</fullName>
    </submittedName>
</protein>
<feature type="transmembrane region" description="Helical" evidence="6">
    <location>
        <begin position="38"/>
        <end position="58"/>
    </location>
</feature>
<dbReference type="PROSITE" id="PS50850">
    <property type="entry name" value="MFS"/>
    <property type="match status" value="1"/>
</dbReference>
<evidence type="ECO:0000256" key="1">
    <source>
        <dbReference type="ARBA" id="ARBA00004651"/>
    </source>
</evidence>
<sequence>MPIALLALTLSAFAIGTTEFVIVGLLPTIAADLGVNLPSAGLLVSLYALGVAVGAPVLTALTGKIARKTLLLSLMVLFTLGNLLAWKSPGYETLVIARILTGLAHGVFFSIGSTIATSLVPKDKAASAIAIMFTGLTVALVTGVPLGTFIGQHFGWRETFLAVSALGLIAFVGSLLYVPSTIKHSKPASLLQQVQVLGQPRLLLVYAMTAVGYGGSFIAFTYLAPILQQVSGFSAGAVGVVMLVYGVSVAFGNIWGGKLADKKGPVSALKLIFLLLAAVLLLLTFTAPHPVLVVITVLLWGAVAFGNVAGLQVYVVQQAEHFTPRAVDVASGLNIAAFNLGIAGGAWGGGLIVEHLGLVHTGWIGALVVLGAFGLTALSGRLDRLNPIPVRPAGAKAMQATGH</sequence>
<name>A0ABT0WXH9_9BURK</name>
<feature type="transmembrane region" description="Helical" evidence="6">
    <location>
        <begin position="327"/>
        <end position="352"/>
    </location>
</feature>
<keyword evidence="9" id="KW-1185">Reference proteome</keyword>
<dbReference type="PANTHER" id="PTHR43124">
    <property type="entry name" value="PURINE EFFLUX PUMP PBUE"/>
    <property type="match status" value="1"/>
</dbReference>
<feature type="transmembrane region" description="Helical" evidence="6">
    <location>
        <begin position="95"/>
        <end position="116"/>
    </location>
</feature>
<reference evidence="8 9" key="1">
    <citation type="submission" date="2022-06" db="EMBL/GenBank/DDBJ databases">
        <title>Janthinobacterium kumbetensis sp. nov., isolated from spring water in Turkey.</title>
        <authorList>
            <person name="Inan Bektas K."/>
            <person name="Belduz A.A."/>
            <person name="Canakci S."/>
            <person name="Nalcaoglu A."/>
            <person name="Ceylan E."/>
            <person name="Kati H."/>
        </authorList>
    </citation>
    <scope>NUCLEOTIDE SEQUENCE [LARGE SCALE GENOMIC DNA]</scope>
    <source>
        <strain evidence="8 9">GK</strain>
    </source>
</reference>
<feature type="transmembrane region" description="Helical" evidence="6">
    <location>
        <begin position="233"/>
        <end position="256"/>
    </location>
</feature>
<feature type="domain" description="Major facilitator superfamily (MFS) profile" evidence="7">
    <location>
        <begin position="4"/>
        <end position="383"/>
    </location>
</feature>
<feature type="transmembrane region" description="Helical" evidence="6">
    <location>
        <begin position="160"/>
        <end position="182"/>
    </location>
</feature>
<feature type="transmembrane region" description="Helical" evidence="6">
    <location>
        <begin position="268"/>
        <end position="285"/>
    </location>
</feature>
<dbReference type="EMBL" id="JAMQGR010000011">
    <property type="protein sequence ID" value="MCM2568648.1"/>
    <property type="molecule type" value="Genomic_DNA"/>
</dbReference>
<keyword evidence="2" id="KW-1003">Cell membrane</keyword>
<feature type="transmembrane region" description="Helical" evidence="6">
    <location>
        <begin position="70"/>
        <end position="89"/>
    </location>
</feature>
<gene>
    <name evidence="8" type="ORF">NCG91_23815</name>
</gene>
<evidence type="ECO:0000256" key="4">
    <source>
        <dbReference type="ARBA" id="ARBA00022989"/>
    </source>
</evidence>
<dbReference type="PANTHER" id="PTHR43124:SF8">
    <property type="entry name" value="INNER MEMBRANE TRANSPORT PROTEIN YDHP"/>
    <property type="match status" value="1"/>
</dbReference>
<proteinExistence type="predicted"/>
<dbReference type="InterPro" id="IPR050189">
    <property type="entry name" value="MFS_Efflux_Transporters"/>
</dbReference>
<dbReference type="CDD" id="cd17324">
    <property type="entry name" value="MFS_NepI_like"/>
    <property type="match status" value="1"/>
</dbReference>
<comment type="caution">
    <text evidence="8">The sequence shown here is derived from an EMBL/GenBank/DDBJ whole genome shotgun (WGS) entry which is preliminary data.</text>
</comment>
<dbReference type="InterPro" id="IPR020846">
    <property type="entry name" value="MFS_dom"/>
</dbReference>
<dbReference type="InterPro" id="IPR001958">
    <property type="entry name" value="Tet-R_TetA/multi-R_MdtG-like"/>
</dbReference>
<evidence type="ECO:0000259" key="7">
    <source>
        <dbReference type="PROSITE" id="PS50850"/>
    </source>
</evidence>
<dbReference type="Pfam" id="PF07690">
    <property type="entry name" value="MFS_1"/>
    <property type="match status" value="1"/>
</dbReference>
<evidence type="ECO:0000256" key="3">
    <source>
        <dbReference type="ARBA" id="ARBA00022692"/>
    </source>
</evidence>
<comment type="subcellular location">
    <subcellularLocation>
        <location evidence="1">Cell membrane</location>
        <topology evidence="1">Multi-pass membrane protein</topology>
    </subcellularLocation>
</comment>
<dbReference type="RefSeq" id="WP_251351462.1">
    <property type="nucleotide sequence ID" value="NZ_JAMQGR010000011.1"/>
</dbReference>
<dbReference type="Gene3D" id="1.20.1250.20">
    <property type="entry name" value="MFS general substrate transporter like domains"/>
    <property type="match status" value="1"/>
</dbReference>
<dbReference type="Proteomes" id="UP001202243">
    <property type="component" value="Unassembled WGS sequence"/>
</dbReference>
<dbReference type="PRINTS" id="PR01035">
    <property type="entry name" value="TCRTETA"/>
</dbReference>
<organism evidence="8 9">
    <name type="scientific">Janthinobacterium kumbetense</name>
    <dbReference type="NCBI Taxonomy" id="2950280"/>
    <lineage>
        <taxon>Bacteria</taxon>
        <taxon>Pseudomonadati</taxon>
        <taxon>Pseudomonadota</taxon>
        <taxon>Betaproteobacteria</taxon>
        <taxon>Burkholderiales</taxon>
        <taxon>Oxalobacteraceae</taxon>
        <taxon>Janthinobacterium</taxon>
    </lineage>
</organism>
<feature type="transmembrane region" description="Helical" evidence="6">
    <location>
        <begin position="128"/>
        <end position="154"/>
    </location>
</feature>
<evidence type="ECO:0000256" key="6">
    <source>
        <dbReference type="SAM" id="Phobius"/>
    </source>
</evidence>
<keyword evidence="5 6" id="KW-0472">Membrane</keyword>
<evidence type="ECO:0000256" key="2">
    <source>
        <dbReference type="ARBA" id="ARBA00022475"/>
    </source>
</evidence>
<dbReference type="InterPro" id="IPR036259">
    <property type="entry name" value="MFS_trans_sf"/>
</dbReference>
<keyword evidence="3 6" id="KW-0812">Transmembrane</keyword>
<evidence type="ECO:0000313" key="9">
    <source>
        <dbReference type="Proteomes" id="UP001202243"/>
    </source>
</evidence>
<keyword evidence="4 6" id="KW-1133">Transmembrane helix</keyword>
<feature type="transmembrane region" description="Helical" evidence="6">
    <location>
        <begin position="203"/>
        <end position="227"/>
    </location>
</feature>
<feature type="transmembrane region" description="Helical" evidence="6">
    <location>
        <begin position="291"/>
        <end position="315"/>
    </location>
</feature>
<evidence type="ECO:0000256" key="5">
    <source>
        <dbReference type="ARBA" id="ARBA00023136"/>
    </source>
</evidence>
<feature type="transmembrane region" description="Helical" evidence="6">
    <location>
        <begin position="358"/>
        <end position="378"/>
    </location>
</feature>